<dbReference type="InterPro" id="IPR001304">
    <property type="entry name" value="C-type_lectin-like"/>
</dbReference>
<dbReference type="PANTHER" id="PTHR24372:SF77">
    <property type="entry name" value="G-PROTEIN COUPLED RECEPTORS FAMILY 1 PROFILE DOMAIN-CONTAINING PROTEIN"/>
    <property type="match status" value="1"/>
</dbReference>
<keyword evidence="3" id="KW-0433">Leucine-rich repeat</keyword>
<dbReference type="InterPro" id="IPR002172">
    <property type="entry name" value="LDrepeatLR_classA_rpt"/>
</dbReference>
<evidence type="ECO:0000256" key="5">
    <source>
        <dbReference type="ARBA" id="ARBA00022737"/>
    </source>
</evidence>
<dbReference type="InterPro" id="IPR016186">
    <property type="entry name" value="C-type_lectin-like/link_sf"/>
</dbReference>
<dbReference type="InterPro" id="IPR001611">
    <property type="entry name" value="Leu-rich_rpt"/>
</dbReference>
<dbReference type="GO" id="GO:0007189">
    <property type="term" value="P:adenylate cyclase-activating G protein-coupled receptor signaling pathway"/>
    <property type="evidence" value="ECO:0007669"/>
    <property type="project" value="TreeGrafter"/>
</dbReference>
<evidence type="ECO:0000256" key="11">
    <source>
        <dbReference type="ARBA" id="ARBA00023224"/>
    </source>
</evidence>
<dbReference type="CDD" id="cd00037">
    <property type="entry name" value="CLECT"/>
    <property type="match status" value="1"/>
</dbReference>
<evidence type="ECO:0000256" key="14">
    <source>
        <dbReference type="SAM" id="Phobius"/>
    </source>
</evidence>
<comment type="caution">
    <text evidence="17">The sequence shown here is derived from an EMBL/GenBank/DDBJ whole genome shotgun (WGS) entry which is preliminary data.</text>
</comment>
<dbReference type="InterPro" id="IPR017452">
    <property type="entry name" value="GPCR_Rhodpsn_7TM"/>
</dbReference>
<feature type="transmembrane region" description="Helical" evidence="14">
    <location>
        <begin position="1124"/>
        <end position="1144"/>
    </location>
</feature>
<dbReference type="Gene3D" id="3.80.10.10">
    <property type="entry name" value="Ribonuclease Inhibitor"/>
    <property type="match status" value="2"/>
</dbReference>
<feature type="transmembrane region" description="Helical" evidence="14">
    <location>
        <begin position="1164"/>
        <end position="1187"/>
    </location>
</feature>
<feature type="transmembrane region" description="Helical" evidence="14">
    <location>
        <begin position="1357"/>
        <end position="1378"/>
    </location>
</feature>
<evidence type="ECO:0000256" key="3">
    <source>
        <dbReference type="ARBA" id="ARBA00022614"/>
    </source>
</evidence>
<feature type="domain" description="C-type lectin" evidence="15">
    <location>
        <begin position="340"/>
        <end position="461"/>
    </location>
</feature>
<keyword evidence="11" id="KW-0807">Transducer</keyword>
<keyword evidence="8 14" id="KW-0472">Membrane</keyword>
<comment type="subcellular location">
    <subcellularLocation>
        <location evidence="1">Cell membrane</location>
        <topology evidence="1">Multi-pass membrane protein</topology>
    </subcellularLocation>
</comment>
<dbReference type="Gene3D" id="3.10.100.10">
    <property type="entry name" value="Mannose-Binding Protein A, subunit A"/>
    <property type="match status" value="1"/>
</dbReference>
<feature type="disulfide bond" evidence="12">
    <location>
        <begin position="611"/>
        <end position="626"/>
    </location>
</feature>
<dbReference type="PRINTS" id="PR00261">
    <property type="entry name" value="LDLRECEPTOR"/>
</dbReference>
<name>A0AAV4F8Y9_9GAST</name>
<sequence length="1412" mass="157128">MRLKSSADVRPRFNNKYQPHFKKTTLLIDSPCFSDQFPVVPDCHEKDLDLVFISDASSKDYDAHLDLLAKVVDMFSSGQENPQRLRAAMAVSGSDSEGRSNVSWLFKLGTFSKTSEIKRAITADKGRPTSPTSYLNKAVEFVESSLNETKSTIEGQDASVKATPPRQKPGWNLTTSEICLSNNEKREIPGETAFDPELVRSFDNYSDCCLADVDKANSSDCDSVEGNKHSGRLTLILVLANIFLPSHRDEEPDPDRFKSNRKLILVFVNPSHRRAREDLPCWRLMRNPCVDLLPETLLGDHTLSIALCGRCFHQWFGPIPTPAMYAEKTKQNKSSTPALAYTSCYHIAVSNATKNYALDAFEKCLMLGGSLVSIESEMERDFLAVELRQRCTVYEACPGARVFIGLRRNTNSLGKRFQWINGRPLVYSMWVENLPLGGVIHGCAVWNVDSNEWLDIGCGQRAHASPLCEWTKLAKPKELTIRFPQPPGETSIQQAKFRGEIGICYIQQNRAKTGTVLLASYKLVYTIGCELHTNNTGRSQSVAMPLSADKVFWCEDEPATWIHYSKVCDQVVDCPNTKDESMDLCRFVSLFKNDVFMCSTSELVVPAEALCDLYPDCTDKSDEQNCETCNFGLCSDGRCVPQPWLRDGQNDCLSLYSPLDLDNETSINVDADCAFLCNRSECVAWSKLGDGVVDCVGPEGPLDETLGALERADCGDSRSREWAPRCVYHKDRFGELIGCRNMGHLHGCEDFVCPEGYIKCPSSYCIPIDYLYNIARDCPLGEDEPAFEQRPEHVLGYFKCGLTTSSVVLHPDRLCDGSRDCPDGSDELDCDVTCAEGFLCVAGFVVEDKYDHSQPLTSLSFVDPRTRMIDFSDINLSLALPTISQVKLPYLIDLRLSNCSLTNILNQSLWLPNLSRLDLSYNLLRKVLGPSPNRKVMYSEAFPLRTLNLSHNAMLESFDTVTLSQCHKLRTLDLSYTALKVFPRMGRVSQELTHLNLSHTHITRLAAFTFPNGLKPWRLEILDLRSVNIRKVETDAFNGLTISSELHSDYFKLCCPQIRGQGIPEHTCHAPTDPLSSCFNLIENKLLRILVWIMGVASLLGNIGVISTRLAAGSTTLRLPYAQLVTQLGVSDFLMGVYLIIIGSKDVQFDGEYAWHDISWPQSALCKAAGFLSTVSSEVSSCFILLITLDRYLVIKFPFGQHRLSPVGILVCSILAWSVGLTLAAVPLLPWTKHWNLYSSNAVCLGLPLLPERQAGWQFSTAVFIGFNFLLCLCIAVGQLAIYNTASSNRRAAPVSRPAEFEFSDARNGELTPRMKQDVALARRLATVAFTDLLCWMPIGILGLMALRGHSLGGEAYAWMAVFVLPVNSALNPLLYSLPVIRDRVIKGVARCVSSSKKLAPGTSQDAYCSRI</sequence>
<keyword evidence="10 17" id="KW-0675">Receptor</keyword>
<evidence type="ECO:0000256" key="1">
    <source>
        <dbReference type="ARBA" id="ARBA00004651"/>
    </source>
</evidence>
<feature type="region of interest" description="Disordered" evidence="13">
    <location>
        <begin position="150"/>
        <end position="173"/>
    </location>
</feature>
<accession>A0AAV4F8Y9</accession>
<feature type="transmembrane region" description="Helical" evidence="14">
    <location>
        <begin position="1325"/>
        <end position="1345"/>
    </location>
</feature>
<reference evidence="17 18" key="1">
    <citation type="journal article" date="2021" name="Elife">
        <title>Chloroplast acquisition without the gene transfer in kleptoplastic sea slugs, Plakobranchus ocellatus.</title>
        <authorList>
            <person name="Maeda T."/>
            <person name="Takahashi S."/>
            <person name="Yoshida T."/>
            <person name="Shimamura S."/>
            <person name="Takaki Y."/>
            <person name="Nagai Y."/>
            <person name="Toyoda A."/>
            <person name="Suzuki Y."/>
            <person name="Arimoto A."/>
            <person name="Ishii H."/>
            <person name="Satoh N."/>
            <person name="Nishiyama T."/>
            <person name="Hasebe M."/>
            <person name="Maruyama T."/>
            <person name="Minagawa J."/>
            <person name="Obokata J."/>
            <person name="Shigenobu S."/>
        </authorList>
    </citation>
    <scope>NUCLEOTIDE SEQUENCE [LARGE SCALE GENOMIC DNA]</scope>
</reference>
<keyword evidence="6 14" id="KW-1133">Transmembrane helix</keyword>
<dbReference type="SUPFAM" id="SSF81321">
    <property type="entry name" value="Family A G protein-coupled receptor-like"/>
    <property type="match status" value="1"/>
</dbReference>
<dbReference type="InterPro" id="IPR036055">
    <property type="entry name" value="LDL_receptor-like_sf"/>
</dbReference>
<dbReference type="InterPro" id="IPR016187">
    <property type="entry name" value="CTDL_fold"/>
</dbReference>
<evidence type="ECO:0000256" key="8">
    <source>
        <dbReference type="ARBA" id="ARBA00023136"/>
    </source>
</evidence>
<dbReference type="Gene3D" id="4.10.400.10">
    <property type="entry name" value="Low-density Lipoprotein Receptor"/>
    <property type="match status" value="2"/>
</dbReference>
<protein>
    <submittedName>
        <fullName evidence="17">Relaxin receptor-like protein</fullName>
    </submittedName>
</protein>
<evidence type="ECO:0000256" key="2">
    <source>
        <dbReference type="ARBA" id="ARBA00022475"/>
    </source>
</evidence>
<dbReference type="Pfam" id="PF00001">
    <property type="entry name" value="7tm_1"/>
    <property type="match status" value="1"/>
</dbReference>
<dbReference type="Gene3D" id="1.20.1070.10">
    <property type="entry name" value="Rhodopsin 7-helix transmembrane proteins"/>
    <property type="match status" value="1"/>
</dbReference>
<dbReference type="PROSITE" id="PS50262">
    <property type="entry name" value="G_PROTEIN_RECEP_F1_2"/>
    <property type="match status" value="1"/>
</dbReference>
<dbReference type="PANTHER" id="PTHR24372">
    <property type="entry name" value="GLYCOPROTEIN HORMONE RECEPTOR"/>
    <property type="match status" value="1"/>
</dbReference>
<dbReference type="Proteomes" id="UP000762676">
    <property type="component" value="Unassembled WGS sequence"/>
</dbReference>
<gene>
    <name evidence="17" type="ORF">ElyMa_005618300</name>
</gene>
<keyword evidence="4 14" id="KW-0812">Transmembrane</keyword>
<dbReference type="InterPro" id="IPR000276">
    <property type="entry name" value="GPCR_Rhodpsn"/>
</dbReference>
<feature type="domain" description="G-protein coupled receptors family 1 profile" evidence="16">
    <location>
        <begin position="1101"/>
        <end position="1376"/>
    </location>
</feature>
<evidence type="ECO:0000256" key="7">
    <source>
        <dbReference type="ARBA" id="ARBA00023040"/>
    </source>
</evidence>
<dbReference type="GO" id="GO:0009755">
    <property type="term" value="P:hormone-mediated signaling pathway"/>
    <property type="evidence" value="ECO:0007669"/>
    <property type="project" value="TreeGrafter"/>
</dbReference>
<dbReference type="SUPFAM" id="SSF56436">
    <property type="entry name" value="C-type lectin-like"/>
    <property type="match status" value="1"/>
</dbReference>
<dbReference type="PROSITE" id="PS00237">
    <property type="entry name" value="G_PROTEIN_RECEP_F1_1"/>
    <property type="match status" value="1"/>
</dbReference>
<feature type="transmembrane region" description="Helical" evidence="14">
    <location>
        <begin position="1257"/>
        <end position="1282"/>
    </location>
</feature>
<evidence type="ECO:0000256" key="13">
    <source>
        <dbReference type="SAM" id="MobiDB-lite"/>
    </source>
</evidence>
<feature type="disulfide bond" evidence="12">
    <location>
        <begin position="815"/>
        <end position="830"/>
    </location>
</feature>
<dbReference type="PROSITE" id="PS50041">
    <property type="entry name" value="C_TYPE_LECTIN_2"/>
    <property type="match status" value="1"/>
</dbReference>
<dbReference type="Pfam" id="PF00059">
    <property type="entry name" value="Lectin_C"/>
    <property type="match status" value="1"/>
</dbReference>
<dbReference type="PROSITE" id="PS50068">
    <property type="entry name" value="LDLRA_2"/>
    <property type="match status" value="2"/>
</dbReference>
<feature type="transmembrane region" description="Helical" evidence="14">
    <location>
        <begin position="1089"/>
        <end position="1112"/>
    </location>
</feature>
<keyword evidence="5" id="KW-0677">Repeat</keyword>
<evidence type="ECO:0000256" key="9">
    <source>
        <dbReference type="ARBA" id="ARBA00023157"/>
    </source>
</evidence>
<dbReference type="CDD" id="cd00112">
    <property type="entry name" value="LDLa"/>
    <property type="match status" value="2"/>
</dbReference>
<evidence type="ECO:0000256" key="10">
    <source>
        <dbReference type="ARBA" id="ARBA00023170"/>
    </source>
</evidence>
<proteinExistence type="predicted"/>
<dbReference type="SMART" id="SM00192">
    <property type="entry name" value="LDLa"/>
    <property type="match status" value="5"/>
</dbReference>
<evidence type="ECO:0000259" key="16">
    <source>
        <dbReference type="PROSITE" id="PS50262"/>
    </source>
</evidence>
<feature type="transmembrane region" description="Helical" evidence="14">
    <location>
        <begin position="1207"/>
        <end position="1229"/>
    </location>
</feature>
<organism evidence="17 18">
    <name type="scientific">Elysia marginata</name>
    <dbReference type="NCBI Taxonomy" id="1093978"/>
    <lineage>
        <taxon>Eukaryota</taxon>
        <taxon>Metazoa</taxon>
        <taxon>Spiralia</taxon>
        <taxon>Lophotrochozoa</taxon>
        <taxon>Mollusca</taxon>
        <taxon>Gastropoda</taxon>
        <taxon>Heterobranchia</taxon>
        <taxon>Euthyneura</taxon>
        <taxon>Panpulmonata</taxon>
        <taxon>Sacoglossa</taxon>
        <taxon>Placobranchoidea</taxon>
        <taxon>Plakobranchidae</taxon>
        <taxon>Elysia</taxon>
    </lineage>
</organism>
<dbReference type="GO" id="GO:0005886">
    <property type="term" value="C:plasma membrane"/>
    <property type="evidence" value="ECO:0007669"/>
    <property type="project" value="UniProtKB-SubCell"/>
</dbReference>
<dbReference type="Pfam" id="PF13855">
    <property type="entry name" value="LRR_8"/>
    <property type="match status" value="1"/>
</dbReference>
<dbReference type="EMBL" id="BMAT01011240">
    <property type="protein sequence ID" value="GFR68916.1"/>
    <property type="molecule type" value="Genomic_DNA"/>
</dbReference>
<dbReference type="SMART" id="SM00034">
    <property type="entry name" value="CLECT"/>
    <property type="match status" value="1"/>
</dbReference>
<keyword evidence="9 12" id="KW-1015">Disulfide bond</keyword>
<keyword evidence="7" id="KW-0297">G-protein coupled receptor</keyword>
<dbReference type="GO" id="GO:0008528">
    <property type="term" value="F:G protein-coupled peptide receptor activity"/>
    <property type="evidence" value="ECO:0007669"/>
    <property type="project" value="TreeGrafter"/>
</dbReference>
<evidence type="ECO:0000256" key="6">
    <source>
        <dbReference type="ARBA" id="ARBA00022989"/>
    </source>
</evidence>
<keyword evidence="18" id="KW-1185">Reference proteome</keyword>
<evidence type="ECO:0000313" key="17">
    <source>
        <dbReference type="EMBL" id="GFR68916.1"/>
    </source>
</evidence>
<keyword evidence="2" id="KW-1003">Cell membrane</keyword>
<dbReference type="InterPro" id="IPR032675">
    <property type="entry name" value="LRR_dom_sf"/>
</dbReference>
<evidence type="ECO:0000256" key="12">
    <source>
        <dbReference type="PROSITE-ProRule" id="PRU00124"/>
    </source>
</evidence>
<evidence type="ECO:0000256" key="4">
    <source>
        <dbReference type="ARBA" id="ARBA00022692"/>
    </source>
</evidence>
<evidence type="ECO:0000259" key="15">
    <source>
        <dbReference type="PROSITE" id="PS50041"/>
    </source>
</evidence>
<dbReference type="SUPFAM" id="SSF52058">
    <property type="entry name" value="L domain-like"/>
    <property type="match status" value="1"/>
</dbReference>
<dbReference type="SUPFAM" id="SSF57424">
    <property type="entry name" value="LDL receptor-like module"/>
    <property type="match status" value="3"/>
</dbReference>
<dbReference type="Pfam" id="PF00057">
    <property type="entry name" value="Ldl_recept_a"/>
    <property type="match status" value="2"/>
</dbReference>
<evidence type="ECO:0000313" key="18">
    <source>
        <dbReference type="Proteomes" id="UP000762676"/>
    </source>
</evidence>
<comment type="caution">
    <text evidence="12">Lacks conserved residue(s) required for the propagation of feature annotation.</text>
</comment>